<dbReference type="GeneID" id="89933309"/>
<evidence type="ECO:0000313" key="1">
    <source>
        <dbReference type="EMBL" id="KAK4109863.1"/>
    </source>
</evidence>
<dbReference type="AlphaFoldDB" id="A0AAN6QGT4"/>
<keyword evidence="2" id="KW-1185">Reference proteome</keyword>
<protein>
    <submittedName>
        <fullName evidence="1">Uncharacterized protein</fullName>
    </submittedName>
</protein>
<name>A0AAN6QGT4_9PEZI</name>
<dbReference type="EMBL" id="MU853353">
    <property type="protein sequence ID" value="KAK4109863.1"/>
    <property type="molecule type" value="Genomic_DNA"/>
</dbReference>
<proteinExistence type="predicted"/>
<evidence type="ECO:0000313" key="2">
    <source>
        <dbReference type="Proteomes" id="UP001302812"/>
    </source>
</evidence>
<dbReference type="RefSeq" id="XP_064667433.1">
    <property type="nucleotide sequence ID" value="XM_064809186.1"/>
</dbReference>
<gene>
    <name evidence="1" type="ORF">N656DRAFT_305329</name>
</gene>
<reference evidence="1" key="1">
    <citation type="journal article" date="2023" name="Mol. Phylogenet. Evol.">
        <title>Genome-scale phylogeny and comparative genomics of the fungal order Sordariales.</title>
        <authorList>
            <person name="Hensen N."/>
            <person name="Bonometti L."/>
            <person name="Westerberg I."/>
            <person name="Brannstrom I.O."/>
            <person name="Guillou S."/>
            <person name="Cros-Aarteil S."/>
            <person name="Calhoun S."/>
            <person name="Haridas S."/>
            <person name="Kuo A."/>
            <person name="Mondo S."/>
            <person name="Pangilinan J."/>
            <person name="Riley R."/>
            <person name="LaButti K."/>
            <person name="Andreopoulos B."/>
            <person name="Lipzen A."/>
            <person name="Chen C."/>
            <person name="Yan M."/>
            <person name="Daum C."/>
            <person name="Ng V."/>
            <person name="Clum A."/>
            <person name="Steindorff A."/>
            <person name="Ohm R.A."/>
            <person name="Martin F."/>
            <person name="Silar P."/>
            <person name="Natvig D.O."/>
            <person name="Lalanne C."/>
            <person name="Gautier V."/>
            <person name="Ament-Velasquez S.L."/>
            <person name="Kruys A."/>
            <person name="Hutchinson M.I."/>
            <person name="Powell A.J."/>
            <person name="Barry K."/>
            <person name="Miller A.N."/>
            <person name="Grigoriev I.V."/>
            <person name="Debuchy R."/>
            <person name="Gladieux P."/>
            <person name="Hiltunen Thoren M."/>
            <person name="Johannesson H."/>
        </authorList>
    </citation>
    <scope>NUCLEOTIDE SEQUENCE</scope>
    <source>
        <strain evidence="1">CBS 508.74</strain>
    </source>
</reference>
<sequence length="83" mass="9445">MNCQLLDCQLFFLSPTKTYTVPTTSNRSHNRRSTTFTQSCVEMSTQEEAPADNRDALEVLEAEAKEWDKVRLLNRSPSTTTVC</sequence>
<comment type="caution">
    <text evidence="1">The sequence shown here is derived from an EMBL/GenBank/DDBJ whole genome shotgun (WGS) entry which is preliminary data.</text>
</comment>
<dbReference type="Proteomes" id="UP001302812">
    <property type="component" value="Unassembled WGS sequence"/>
</dbReference>
<organism evidence="1 2">
    <name type="scientific">Canariomyces notabilis</name>
    <dbReference type="NCBI Taxonomy" id="2074819"/>
    <lineage>
        <taxon>Eukaryota</taxon>
        <taxon>Fungi</taxon>
        <taxon>Dikarya</taxon>
        <taxon>Ascomycota</taxon>
        <taxon>Pezizomycotina</taxon>
        <taxon>Sordariomycetes</taxon>
        <taxon>Sordariomycetidae</taxon>
        <taxon>Sordariales</taxon>
        <taxon>Chaetomiaceae</taxon>
        <taxon>Canariomyces</taxon>
    </lineage>
</organism>
<accession>A0AAN6QGT4</accession>
<reference evidence="1" key="2">
    <citation type="submission" date="2023-05" db="EMBL/GenBank/DDBJ databases">
        <authorList>
            <consortium name="Lawrence Berkeley National Laboratory"/>
            <person name="Steindorff A."/>
            <person name="Hensen N."/>
            <person name="Bonometti L."/>
            <person name="Westerberg I."/>
            <person name="Brannstrom I.O."/>
            <person name="Guillou S."/>
            <person name="Cros-Aarteil S."/>
            <person name="Calhoun S."/>
            <person name="Haridas S."/>
            <person name="Kuo A."/>
            <person name="Mondo S."/>
            <person name="Pangilinan J."/>
            <person name="Riley R."/>
            <person name="Labutti K."/>
            <person name="Andreopoulos B."/>
            <person name="Lipzen A."/>
            <person name="Chen C."/>
            <person name="Yanf M."/>
            <person name="Daum C."/>
            <person name="Ng V."/>
            <person name="Clum A."/>
            <person name="Ohm R."/>
            <person name="Martin F."/>
            <person name="Silar P."/>
            <person name="Natvig D."/>
            <person name="Lalanne C."/>
            <person name="Gautier V."/>
            <person name="Ament-Velasquez S.L."/>
            <person name="Kruys A."/>
            <person name="Hutchinson M.I."/>
            <person name="Powell A.J."/>
            <person name="Barry K."/>
            <person name="Miller A.N."/>
            <person name="Grigoriev I.V."/>
            <person name="Debuchy R."/>
            <person name="Gladieux P."/>
            <person name="Thoren M.H."/>
            <person name="Johannesson H."/>
        </authorList>
    </citation>
    <scope>NUCLEOTIDE SEQUENCE</scope>
    <source>
        <strain evidence="1">CBS 508.74</strain>
    </source>
</reference>